<evidence type="ECO:0000313" key="2">
    <source>
        <dbReference type="EMBL" id="BAC83343.1"/>
    </source>
</evidence>
<dbReference type="EMBL" id="AP004263">
    <property type="protein sequence ID" value="BAC83343.1"/>
    <property type="molecule type" value="Genomic_DNA"/>
</dbReference>
<sequence>MQRRRGKSRRSRRTHTLVSVVERRAATAARHAEAAAGRDAGQPGPLPAASRRRGERGGDIAMPVSCKYSNNSAGSPPAARRGGGRRRVVPPYWDATQGRPNALLEQRRHPLLLRIGRQ</sequence>
<name>Q6ZF64_ORYSJ</name>
<feature type="compositionally biased region" description="Basic and acidic residues" evidence="1">
    <location>
        <begin position="21"/>
        <end position="33"/>
    </location>
</feature>
<feature type="region of interest" description="Disordered" evidence="1">
    <location>
        <begin position="1"/>
        <end position="96"/>
    </location>
</feature>
<reference evidence="3" key="2">
    <citation type="journal article" date="2008" name="Nucleic Acids Res.">
        <title>The rice annotation project database (RAP-DB): 2008 update.</title>
        <authorList>
            <consortium name="The rice annotation project (RAP)"/>
        </authorList>
    </citation>
    <scope>GENOME REANNOTATION</scope>
    <source>
        <strain evidence="3">cv. Nipponbare</strain>
    </source>
</reference>
<organism evidence="2 3">
    <name type="scientific">Oryza sativa subsp. japonica</name>
    <name type="common">Rice</name>
    <dbReference type="NCBI Taxonomy" id="39947"/>
    <lineage>
        <taxon>Eukaryota</taxon>
        <taxon>Viridiplantae</taxon>
        <taxon>Streptophyta</taxon>
        <taxon>Embryophyta</taxon>
        <taxon>Tracheophyta</taxon>
        <taxon>Spermatophyta</taxon>
        <taxon>Magnoliopsida</taxon>
        <taxon>Liliopsida</taxon>
        <taxon>Poales</taxon>
        <taxon>Poaceae</taxon>
        <taxon>BOP clade</taxon>
        <taxon>Oryzoideae</taxon>
        <taxon>Oryzeae</taxon>
        <taxon>Oryzinae</taxon>
        <taxon>Oryza</taxon>
        <taxon>Oryza sativa</taxon>
    </lineage>
</organism>
<evidence type="ECO:0000313" key="3">
    <source>
        <dbReference type="Proteomes" id="UP000000763"/>
    </source>
</evidence>
<dbReference type="AlphaFoldDB" id="Q6ZF64"/>
<protein>
    <submittedName>
        <fullName evidence="2">Uncharacterized protein</fullName>
    </submittedName>
</protein>
<proteinExistence type="predicted"/>
<reference evidence="3" key="1">
    <citation type="journal article" date="2005" name="Nature">
        <title>The map-based sequence of the rice genome.</title>
        <authorList>
            <consortium name="International rice genome sequencing project (IRGSP)"/>
            <person name="Matsumoto T."/>
            <person name="Wu J."/>
            <person name="Kanamori H."/>
            <person name="Katayose Y."/>
            <person name="Fujisawa M."/>
            <person name="Namiki N."/>
            <person name="Mizuno H."/>
            <person name="Yamamoto K."/>
            <person name="Antonio B.A."/>
            <person name="Baba T."/>
            <person name="Sakata K."/>
            <person name="Nagamura Y."/>
            <person name="Aoki H."/>
            <person name="Arikawa K."/>
            <person name="Arita K."/>
            <person name="Bito T."/>
            <person name="Chiden Y."/>
            <person name="Fujitsuka N."/>
            <person name="Fukunaka R."/>
            <person name="Hamada M."/>
            <person name="Harada C."/>
            <person name="Hayashi A."/>
            <person name="Hijishita S."/>
            <person name="Honda M."/>
            <person name="Hosokawa S."/>
            <person name="Ichikawa Y."/>
            <person name="Idonuma A."/>
            <person name="Iijima M."/>
            <person name="Ikeda M."/>
            <person name="Ikeno M."/>
            <person name="Ito K."/>
            <person name="Ito S."/>
            <person name="Ito T."/>
            <person name="Ito Y."/>
            <person name="Ito Y."/>
            <person name="Iwabuchi A."/>
            <person name="Kamiya K."/>
            <person name="Karasawa W."/>
            <person name="Kurita K."/>
            <person name="Katagiri S."/>
            <person name="Kikuta A."/>
            <person name="Kobayashi H."/>
            <person name="Kobayashi N."/>
            <person name="Machita K."/>
            <person name="Maehara T."/>
            <person name="Masukawa M."/>
            <person name="Mizubayashi T."/>
            <person name="Mukai Y."/>
            <person name="Nagasaki H."/>
            <person name="Nagata Y."/>
            <person name="Naito S."/>
            <person name="Nakashima M."/>
            <person name="Nakama Y."/>
            <person name="Nakamichi Y."/>
            <person name="Nakamura M."/>
            <person name="Meguro A."/>
            <person name="Negishi M."/>
            <person name="Ohta I."/>
            <person name="Ohta T."/>
            <person name="Okamoto M."/>
            <person name="Ono N."/>
            <person name="Saji S."/>
            <person name="Sakaguchi M."/>
            <person name="Sakai K."/>
            <person name="Shibata M."/>
            <person name="Shimokawa T."/>
            <person name="Song J."/>
            <person name="Takazaki Y."/>
            <person name="Terasawa K."/>
            <person name="Tsugane M."/>
            <person name="Tsuji K."/>
            <person name="Ueda S."/>
            <person name="Waki K."/>
            <person name="Yamagata H."/>
            <person name="Yamamoto M."/>
            <person name="Yamamoto S."/>
            <person name="Yamane H."/>
            <person name="Yoshiki S."/>
            <person name="Yoshihara R."/>
            <person name="Yukawa K."/>
            <person name="Zhong H."/>
            <person name="Yano M."/>
            <person name="Yuan Q."/>
            <person name="Ouyang S."/>
            <person name="Liu J."/>
            <person name="Jones K.M."/>
            <person name="Gansberger K."/>
            <person name="Moffat K."/>
            <person name="Hill J."/>
            <person name="Bera J."/>
            <person name="Fadrosh D."/>
            <person name="Jin S."/>
            <person name="Johri S."/>
            <person name="Kim M."/>
            <person name="Overton L."/>
            <person name="Reardon M."/>
            <person name="Tsitrin T."/>
            <person name="Vuong H."/>
            <person name="Weaver B."/>
            <person name="Ciecko A."/>
            <person name="Tallon L."/>
            <person name="Jackson J."/>
            <person name="Pai G."/>
            <person name="Aken S.V."/>
            <person name="Utterback T."/>
            <person name="Reidmuller S."/>
            <person name="Feldblyum T."/>
            <person name="Hsiao J."/>
            <person name="Zismann V."/>
            <person name="Iobst S."/>
            <person name="de Vazeille A.R."/>
            <person name="Buell C.R."/>
            <person name="Ying K."/>
            <person name="Li Y."/>
            <person name="Lu T."/>
            <person name="Huang Y."/>
            <person name="Zhao Q."/>
            <person name="Feng Q."/>
            <person name="Zhang L."/>
            <person name="Zhu J."/>
            <person name="Weng Q."/>
            <person name="Mu J."/>
            <person name="Lu Y."/>
            <person name="Fan D."/>
            <person name="Liu Y."/>
            <person name="Guan J."/>
            <person name="Zhang Y."/>
            <person name="Yu S."/>
            <person name="Liu X."/>
            <person name="Zhang Y."/>
            <person name="Hong G."/>
            <person name="Han B."/>
            <person name="Choisne N."/>
            <person name="Demange N."/>
            <person name="Orjeda G."/>
            <person name="Samain S."/>
            <person name="Cattolico L."/>
            <person name="Pelletier E."/>
            <person name="Couloux A."/>
            <person name="Segurens B."/>
            <person name="Wincker P."/>
            <person name="D'Hont A."/>
            <person name="Scarpelli C."/>
            <person name="Weissenbach J."/>
            <person name="Salanoubat M."/>
            <person name="Quetier F."/>
            <person name="Yu Y."/>
            <person name="Kim H.R."/>
            <person name="Rambo T."/>
            <person name="Currie J."/>
            <person name="Collura K."/>
            <person name="Luo M."/>
            <person name="Yang T."/>
            <person name="Ammiraju J.S.S."/>
            <person name="Engler F."/>
            <person name="Soderlund C."/>
            <person name="Wing R.A."/>
            <person name="Palmer L.E."/>
            <person name="de la Bastide M."/>
            <person name="Spiegel L."/>
            <person name="Nascimento L."/>
            <person name="Zutavern T."/>
            <person name="O'Shaughnessy A."/>
            <person name="Dike S."/>
            <person name="Dedhia N."/>
            <person name="Preston R."/>
            <person name="Balija V."/>
            <person name="McCombie W.R."/>
            <person name="Chow T."/>
            <person name="Chen H."/>
            <person name="Chung M."/>
            <person name="Chen C."/>
            <person name="Shaw J."/>
            <person name="Wu H."/>
            <person name="Hsiao K."/>
            <person name="Chao Y."/>
            <person name="Chu M."/>
            <person name="Cheng C."/>
            <person name="Hour A."/>
            <person name="Lee P."/>
            <person name="Lin S."/>
            <person name="Lin Y."/>
            <person name="Liou J."/>
            <person name="Liu S."/>
            <person name="Hsing Y."/>
            <person name="Raghuvanshi S."/>
            <person name="Mohanty A."/>
            <person name="Bharti A.K."/>
            <person name="Gaur A."/>
            <person name="Gupta V."/>
            <person name="Kumar D."/>
            <person name="Ravi V."/>
            <person name="Vij S."/>
            <person name="Kapur A."/>
            <person name="Khurana P."/>
            <person name="Khurana P."/>
            <person name="Khurana J.P."/>
            <person name="Tyagi A.K."/>
            <person name="Gaikwad K."/>
            <person name="Singh A."/>
            <person name="Dalal V."/>
            <person name="Srivastava S."/>
            <person name="Dixit A."/>
            <person name="Pal A.K."/>
            <person name="Ghazi I.A."/>
            <person name="Yadav M."/>
            <person name="Pandit A."/>
            <person name="Bhargava A."/>
            <person name="Sureshbabu K."/>
            <person name="Batra K."/>
            <person name="Sharma T.R."/>
            <person name="Mohapatra T."/>
            <person name="Singh N.K."/>
            <person name="Messing J."/>
            <person name="Nelson A.B."/>
            <person name="Fuks G."/>
            <person name="Kavchok S."/>
            <person name="Keizer G."/>
            <person name="Linton E."/>
            <person name="Llaca V."/>
            <person name="Song R."/>
            <person name="Tanyolac B."/>
            <person name="Young S."/>
            <person name="Ho-Il K."/>
            <person name="Hahn J.H."/>
            <person name="Sangsakoo G."/>
            <person name="Vanavichit A."/>
            <person name="de Mattos Luiz.A.T."/>
            <person name="Zimmer P.D."/>
            <person name="Malone G."/>
            <person name="Dellagostin O."/>
            <person name="de Oliveira A.C."/>
            <person name="Bevan M."/>
            <person name="Bancroft I."/>
            <person name="Minx P."/>
            <person name="Cordum H."/>
            <person name="Wilson R."/>
            <person name="Cheng Z."/>
            <person name="Jin W."/>
            <person name="Jiang J."/>
            <person name="Leong S.A."/>
            <person name="Iwama H."/>
            <person name="Gojobori T."/>
            <person name="Itoh T."/>
            <person name="Niimura Y."/>
            <person name="Fujii Y."/>
            <person name="Habara T."/>
            <person name="Sakai H."/>
            <person name="Sato Y."/>
            <person name="Wilson G."/>
            <person name="Kumar K."/>
            <person name="McCouch S."/>
            <person name="Juretic N."/>
            <person name="Hoen D."/>
            <person name="Wright S."/>
            <person name="Bruskiewich R."/>
            <person name="Bureau T."/>
            <person name="Miyao A."/>
            <person name="Hirochika H."/>
            <person name="Nishikawa T."/>
            <person name="Kadowaki K."/>
            <person name="Sugiura M."/>
            <person name="Burr B."/>
            <person name="Sasaki T."/>
        </authorList>
    </citation>
    <scope>NUCLEOTIDE SEQUENCE [LARGE SCALE GENOMIC DNA]</scope>
    <source>
        <strain evidence="3">cv. Nipponbare</strain>
    </source>
</reference>
<feature type="compositionally biased region" description="Basic residues" evidence="1">
    <location>
        <begin position="1"/>
        <end position="15"/>
    </location>
</feature>
<gene>
    <name evidence="2" type="primary">P0022E03.26</name>
</gene>
<accession>Q6ZF64</accession>
<evidence type="ECO:0000256" key="1">
    <source>
        <dbReference type="SAM" id="MobiDB-lite"/>
    </source>
</evidence>
<dbReference type="Proteomes" id="UP000000763">
    <property type="component" value="Chromosome 7"/>
</dbReference>